<dbReference type="EMBL" id="CM003381">
    <property type="protein sequence ID" value="KOM57184.1"/>
    <property type="molecule type" value="Genomic_DNA"/>
</dbReference>
<accession>A0A0L9VQZ9</accession>
<organism evidence="1 2">
    <name type="scientific">Phaseolus angularis</name>
    <name type="common">Azuki bean</name>
    <name type="synonym">Vigna angularis</name>
    <dbReference type="NCBI Taxonomy" id="3914"/>
    <lineage>
        <taxon>Eukaryota</taxon>
        <taxon>Viridiplantae</taxon>
        <taxon>Streptophyta</taxon>
        <taxon>Embryophyta</taxon>
        <taxon>Tracheophyta</taxon>
        <taxon>Spermatophyta</taxon>
        <taxon>Magnoliopsida</taxon>
        <taxon>eudicotyledons</taxon>
        <taxon>Gunneridae</taxon>
        <taxon>Pentapetalae</taxon>
        <taxon>rosids</taxon>
        <taxon>fabids</taxon>
        <taxon>Fabales</taxon>
        <taxon>Fabaceae</taxon>
        <taxon>Papilionoideae</taxon>
        <taxon>50 kb inversion clade</taxon>
        <taxon>NPAAA clade</taxon>
        <taxon>indigoferoid/millettioid clade</taxon>
        <taxon>Phaseoleae</taxon>
        <taxon>Vigna</taxon>
    </lineage>
</organism>
<sequence>MDTIIVDQGRSSMYGFVEPQTIQPLCNKQLDSWECGFYVMSWIKTIIRATITNNWNERFKSTSPISEDTIRQIRQE</sequence>
<gene>
    <name evidence="1" type="ORF">LR48_Vigan11g021600</name>
</gene>
<dbReference type="AlphaFoldDB" id="A0A0L9VQZ9"/>
<evidence type="ECO:0000313" key="2">
    <source>
        <dbReference type="Proteomes" id="UP000053144"/>
    </source>
</evidence>
<evidence type="ECO:0008006" key="3">
    <source>
        <dbReference type="Google" id="ProtNLM"/>
    </source>
</evidence>
<name>A0A0L9VQZ9_PHAAN</name>
<dbReference type="Proteomes" id="UP000053144">
    <property type="component" value="Chromosome 11"/>
</dbReference>
<dbReference type="Gramene" id="KOM57184">
    <property type="protein sequence ID" value="KOM57184"/>
    <property type="gene ID" value="LR48_Vigan11g021600"/>
</dbReference>
<protein>
    <recommendedName>
        <fullName evidence="3">Ubiquitin-like protease family profile domain-containing protein</fullName>
    </recommendedName>
</protein>
<evidence type="ECO:0000313" key="1">
    <source>
        <dbReference type="EMBL" id="KOM57184.1"/>
    </source>
</evidence>
<proteinExistence type="predicted"/>
<reference evidence="2" key="1">
    <citation type="journal article" date="2015" name="Proc. Natl. Acad. Sci. U.S.A.">
        <title>Genome sequencing of adzuki bean (Vigna angularis) provides insight into high starch and low fat accumulation and domestication.</title>
        <authorList>
            <person name="Yang K."/>
            <person name="Tian Z."/>
            <person name="Chen C."/>
            <person name="Luo L."/>
            <person name="Zhao B."/>
            <person name="Wang Z."/>
            <person name="Yu L."/>
            <person name="Li Y."/>
            <person name="Sun Y."/>
            <person name="Li W."/>
            <person name="Chen Y."/>
            <person name="Li Y."/>
            <person name="Zhang Y."/>
            <person name="Ai D."/>
            <person name="Zhao J."/>
            <person name="Shang C."/>
            <person name="Ma Y."/>
            <person name="Wu B."/>
            <person name="Wang M."/>
            <person name="Gao L."/>
            <person name="Sun D."/>
            <person name="Zhang P."/>
            <person name="Guo F."/>
            <person name="Wang W."/>
            <person name="Li Y."/>
            <person name="Wang J."/>
            <person name="Varshney R.K."/>
            <person name="Wang J."/>
            <person name="Ling H.Q."/>
            <person name="Wan P."/>
        </authorList>
    </citation>
    <scope>NUCLEOTIDE SEQUENCE</scope>
    <source>
        <strain evidence="2">cv. Jingnong 6</strain>
    </source>
</reference>